<organism evidence="2 3">
    <name type="scientific">Amycolatopsis rubida</name>
    <dbReference type="NCBI Taxonomy" id="112413"/>
    <lineage>
        <taxon>Bacteria</taxon>
        <taxon>Bacillati</taxon>
        <taxon>Actinomycetota</taxon>
        <taxon>Actinomycetes</taxon>
        <taxon>Pseudonocardiales</taxon>
        <taxon>Pseudonocardiaceae</taxon>
        <taxon>Amycolatopsis</taxon>
    </lineage>
</organism>
<dbReference type="InterPro" id="IPR013783">
    <property type="entry name" value="Ig-like_fold"/>
</dbReference>
<dbReference type="EMBL" id="JAAGNC010000069">
    <property type="protein sequence ID" value="NEC56426.1"/>
    <property type="molecule type" value="Genomic_DNA"/>
</dbReference>
<keyword evidence="3" id="KW-1185">Reference proteome</keyword>
<comment type="caution">
    <text evidence="2">The sequence shown here is derived from an EMBL/GenBank/DDBJ whole genome shotgun (WGS) entry which is preliminary data.</text>
</comment>
<sequence>MTGRLGIDDVAPMVSCGRYPAKAVAGEHFPVTATVWREGHDAVAATVAWRGPGDRAARQTRMAGQGRGLDRFGAVIVPDAEGMWTYRVDAWSDPWATWEHAVEVKIAAGQGP</sequence>
<accession>A0ABX0BUA8</accession>
<gene>
    <name evidence="2" type="ORF">G3I59_12725</name>
</gene>
<dbReference type="RefSeq" id="WP_161269408.1">
    <property type="nucleotide sequence ID" value="NZ_JAAGNC010000069.1"/>
</dbReference>
<evidence type="ECO:0000259" key="1">
    <source>
        <dbReference type="Pfam" id="PF11896"/>
    </source>
</evidence>
<name>A0ABX0BUA8_9PSEU</name>
<evidence type="ECO:0000313" key="2">
    <source>
        <dbReference type="EMBL" id="NEC56426.1"/>
    </source>
</evidence>
<dbReference type="InterPro" id="IPR021828">
    <property type="entry name" value="GlgE_dom_N/S"/>
</dbReference>
<feature type="non-terminal residue" evidence="2">
    <location>
        <position position="112"/>
    </location>
</feature>
<proteinExistence type="predicted"/>
<reference evidence="2 3" key="1">
    <citation type="submission" date="2020-01" db="EMBL/GenBank/DDBJ databases">
        <title>Insect and environment-associated Actinomycetes.</title>
        <authorList>
            <person name="Currrie C."/>
            <person name="Chevrette M."/>
            <person name="Carlson C."/>
            <person name="Stubbendieck R."/>
            <person name="Wendt-Pienkowski E."/>
        </authorList>
    </citation>
    <scope>NUCLEOTIDE SEQUENCE [LARGE SCALE GENOMIC DNA]</scope>
    <source>
        <strain evidence="2 3">SID8386</strain>
    </source>
</reference>
<dbReference type="Proteomes" id="UP000470404">
    <property type="component" value="Unassembled WGS sequence"/>
</dbReference>
<dbReference type="Gene3D" id="2.60.40.10">
    <property type="entry name" value="Immunoglobulins"/>
    <property type="match status" value="1"/>
</dbReference>
<protein>
    <submittedName>
        <fullName evidence="2">DUF3416 domain-containing protein</fullName>
    </submittedName>
</protein>
<dbReference type="Pfam" id="PF11896">
    <property type="entry name" value="GlgE_dom_N_S"/>
    <property type="match status" value="1"/>
</dbReference>
<feature type="domain" description="Alpha-1,4-glucan:maltose-1-phosphate maltosyltransferase" evidence="1">
    <location>
        <begin position="3"/>
        <end position="111"/>
    </location>
</feature>
<evidence type="ECO:0000313" key="3">
    <source>
        <dbReference type="Proteomes" id="UP000470404"/>
    </source>
</evidence>